<sequence>MSVGQLSVGVVLSLIDRFSPGMHQVESRLSSMSTGLAKIGTVATGAGMALGAVGDRVLDPLKKVAGAAMAFESAMADVNKVVDFDAPDGLATMSAQLDRMTHTIPLAATGLASIAAEGGQLGIAAPDLTGYVEVVAKMATAFDMLPQRAGESMAKLANVYDLPIARIGSLGDAINHLSNNSAAKASEIVNVLARVGGVAKGFGLTAVQASALGSAFIALGKTPEVAATGINALLLKLQTATRQNKEFKDGIVALGLTQEGVESAIARDAQGTLSDFLSRLAAVKSEARAGIMVDLFGLEYSDDMSALVGGLDQYHKALSLVGDESAYAGSMQAEFAARAATTENGMILLSNRMASVGRTLGAVMLPPLSEAADRIGLVVTRVGDWLQAHPRFTGGLVMGAAGLGVFAAALSPVLMGVGALAIGGAAALRGLTMLGPAAMAAGRGLQAGLMGAVGAVRALSLALFANPIGLAVLGIAGAALVIRKYWEPLSGFFSGLWSGLSDGLAPVGAAIGSALAPLAEMTQRWLAPLSGLLAPVGAWFTGAFAPVAGALAAPITALQNLWTWVTNILAPVQGVGGAAESMGHRWGMAIAGMIGKAAELVGAFAGLAGRFAQIGAEIVQGLINGFVARWGALKAKVSELAGGMVGAVQGVLKMHSPSRVFAEIGRYAVQGIEVGLGEREPALLGRMRETAARFAAVPLLAGALGAAAMPAQPPMASAALPAVSGANPALRIDDPASAARDARRAAWLGDARARTAPQVPQFGPLSLLAPQMPQLGPLAAPQMPQLPQFGPLLAPQMPQLGPLAAPQMPQLPQFGPLLAPQMPQLGPLAAPQMPQLPQFGPLSLPQLPQFGPLLAPQMPQLGPLAAPQMPQLGPLAAPQMPQLPQFGPLSLPQLPQFGPLLAPQMPQLGPLAAPQMPQLPQFGPLSLLAPQMPQLGPLAAPQMPQLPQFGPLSLLLPQMPQLGPLAAPQMPQLPQFGPLSLLLPQMPQLGPLAAPQMPQLPQFGPLSRSSAGAATDRRPASDGGAADRGRAGAAAASGGGGGITVNIGPITVNGDADGAEVAQRIRREVELALRQHRERDELARRGRMFD</sequence>
<reference evidence="5 6" key="1">
    <citation type="submission" date="2018-10" db="EMBL/GenBank/DDBJ databases">
        <title>Genomic Encyclopedia of Archaeal and Bacterial Type Strains, Phase II (KMG-II): from individual species to whole genera.</title>
        <authorList>
            <person name="Goeker M."/>
        </authorList>
    </citation>
    <scope>NUCLEOTIDE SEQUENCE [LARGE SCALE GENOMIC DNA]</scope>
    <source>
        <strain evidence="5 6">DSM 235</strain>
    </source>
</reference>
<dbReference type="NCBIfam" id="TIGR01760">
    <property type="entry name" value="tape_meas_TP901"/>
    <property type="match status" value="1"/>
</dbReference>
<feature type="compositionally biased region" description="Low complexity" evidence="2">
    <location>
        <begin position="990"/>
        <end position="1002"/>
    </location>
</feature>
<dbReference type="PANTHER" id="PTHR37813:SF1">
    <property type="entry name" value="FELS-2 PROPHAGE PROTEIN"/>
    <property type="match status" value="1"/>
</dbReference>
<dbReference type="InterPro" id="IPR010090">
    <property type="entry name" value="Phage_tape_meas"/>
</dbReference>
<dbReference type="Proteomes" id="UP000274556">
    <property type="component" value="Unassembled WGS sequence"/>
</dbReference>
<dbReference type="OrthoDB" id="8019720at2"/>
<gene>
    <name evidence="5" type="ORF">BDD21_1883</name>
</gene>
<feature type="compositionally biased region" description="Basic and acidic residues" evidence="2">
    <location>
        <begin position="1015"/>
        <end position="1030"/>
    </location>
</feature>
<feature type="domain" description="Phage tail tape measure protein" evidence="4">
    <location>
        <begin position="96"/>
        <end position="297"/>
    </location>
</feature>
<evidence type="ECO:0000259" key="4">
    <source>
        <dbReference type="Pfam" id="PF10145"/>
    </source>
</evidence>
<organism evidence="5 6">
    <name type="scientific">Thiocapsa rosea</name>
    <dbReference type="NCBI Taxonomy" id="69360"/>
    <lineage>
        <taxon>Bacteria</taxon>
        <taxon>Pseudomonadati</taxon>
        <taxon>Pseudomonadota</taxon>
        <taxon>Gammaproteobacteria</taxon>
        <taxon>Chromatiales</taxon>
        <taxon>Chromatiaceae</taxon>
        <taxon>Thiocapsa</taxon>
    </lineage>
</organism>
<feature type="transmembrane region" description="Helical" evidence="3">
    <location>
        <begin position="536"/>
        <end position="558"/>
    </location>
</feature>
<dbReference type="PANTHER" id="PTHR37813">
    <property type="entry name" value="FELS-2 PROPHAGE PROTEIN"/>
    <property type="match status" value="1"/>
</dbReference>
<protein>
    <submittedName>
        <fullName evidence="5">TP901 family phage tail tape measure protein</fullName>
    </submittedName>
</protein>
<evidence type="ECO:0000256" key="1">
    <source>
        <dbReference type="ARBA" id="ARBA00022612"/>
    </source>
</evidence>
<keyword evidence="3" id="KW-1133">Transmembrane helix</keyword>
<evidence type="ECO:0000313" key="6">
    <source>
        <dbReference type="Proteomes" id="UP000274556"/>
    </source>
</evidence>
<dbReference type="AlphaFoldDB" id="A0A495V9N5"/>
<keyword evidence="3" id="KW-0472">Membrane</keyword>
<name>A0A495V9N5_9GAMM</name>
<evidence type="ECO:0000313" key="5">
    <source>
        <dbReference type="EMBL" id="RKT44498.1"/>
    </source>
</evidence>
<dbReference type="Pfam" id="PF10145">
    <property type="entry name" value="PhageMin_Tail"/>
    <property type="match status" value="1"/>
</dbReference>
<feature type="transmembrane region" description="Helical" evidence="3">
    <location>
        <begin position="461"/>
        <end position="482"/>
    </location>
</feature>
<evidence type="ECO:0000256" key="2">
    <source>
        <dbReference type="SAM" id="MobiDB-lite"/>
    </source>
</evidence>
<keyword evidence="6" id="KW-1185">Reference proteome</keyword>
<proteinExistence type="predicted"/>
<feature type="transmembrane region" description="Helical" evidence="3">
    <location>
        <begin position="396"/>
        <end position="422"/>
    </location>
</feature>
<feature type="transmembrane region" description="Helical" evidence="3">
    <location>
        <begin position="494"/>
        <end position="516"/>
    </location>
</feature>
<dbReference type="EMBL" id="RBXL01000001">
    <property type="protein sequence ID" value="RKT44498.1"/>
    <property type="molecule type" value="Genomic_DNA"/>
</dbReference>
<keyword evidence="3" id="KW-0812">Transmembrane</keyword>
<feature type="region of interest" description="Disordered" evidence="2">
    <location>
        <begin position="990"/>
        <end position="1040"/>
    </location>
</feature>
<comment type="caution">
    <text evidence="5">The sequence shown here is derived from an EMBL/GenBank/DDBJ whole genome shotgun (WGS) entry which is preliminary data.</text>
</comment>
<dbReference type="RefSeq" id="WP_120796936.1">
    <property type="nucleotide sequence ID" value="NZ_RBXL01000001.1"/>
</dbReference>
<evidence type="ECO:0000256" key="3">
    <source>
        <dbReference type="SAM" id="Phobius"/>
    </source>
</evidence>
<keyword evidence="1" id="KW-1188">Viral release from host cell</keyword>
<accession>A0A495V9N5</accession>